<dbReference type="PANTHER" id="PTHR31938">
    <property type="entry name" value="NUCLEAR SPECKLE SPLICING REGULATORY PROTEIN 1"/>
    <property type="match status" value="1"/>
</dbReference>
<dbReference type="Pfam" id="PF09745">
    <property type="entry name" value="NSRP1_N"/>
    <property type="match status" value="1"/>
</dbReference>
<keyword evidence="2" id="KW-0175">Coiled coil</keyword>
<evidence type="ECO:0000256" key="2">
    <source>
        <dbReference type="ARBA" id="ARBA00023054"/>
    </source>
</evidence>
<feature type="compositionally biased region" description="Basic and acidic residues" evidence="3">
    <location>
        <begin position="201"/>
        <end position="222"/>
    </location>
</feature>
<feature type="domain" description="Nuclear speckle splicing regulatory protein 1 N-terminal" evidence="4">
    <location>
        <begin position="60"/>
        <end position="175"/>
    </location>
</feature>
<name>A0AAW1CLM1_9HEMI</name>
<dbReference type="AlphaFoldDB" id="A0AAW1CLM1"/>
<feature type="compositionally biased region" description="Low complexity" evidence="3">
    <location>
        <begin position="243"/>
        <end position="253"/>
    </location>
</feature>
<feature type="compositionally biased region" description="Basic and acidic residues" evidence="3">
    <location>
        <begin position="31"/>
        <end position="49"/>
    </location>
</feature>
<dbReference type="EMBL" id="JAPXFL010000015">
    <property type="protein sequence ID" value="KAK9497382.1"/>
    <property type="molecule type" value="Genomic_DNA"/>
</dbReference>
<sequence length="346" mass="39768">MSSKQYGLQFPKKSSQVKVTKHAAFGDDSDSEKSDGGGNDWVKKSMKREATQSVVKKQTKLDMQRALELDATVFQYDEIYDQMEQQRQSKSTKDIERKPKYIQKLIASADKRKIENERRIERQVQKERENEGDEFKDKETFVTSAYKKKLEEFAKLDAEQKRQDMLEEIGDVTKQQDISGFYRHLYQTTVSPKEGSSTPKQSEKDVKPVDKETKDKPKEAKKDRHYRKRGNSESSDKDKDTDISSSSSSSSESGSDDEKSSESETEDPKRIRLKEYSNKVAEATVDAPVVVVEEKPVPTEVKPVEIIPEMKIVHTRRLFNLIFITEIALLRSSLMLFVNLTLSKKS</sequence>
<evidence type="ECO:0000256" key="1">
    <source>
        <dbReference type="ARBA" id="ARBA00010126"/>
    </source>
</evidence>
<keyword evidence="6" id="KW-1185">Reference proteome</keyword>
<dbReference type="InterPro" id="IPR042816">
    <property type="entry name" value="Nsrp1"/>
</dbReference>
<feature type="compositionally biased region" description="Basic and acidic residues" evidence="3">
    <location>
        <begin position="256"/>
        <end position="274"/>
    </location>
</feature>
<gene>
    <name evidence="5" type="ORF">O3M35_004714</name>
</gene>
<evidence type="ECO:0000259" key="4">
    <source>
        <dbReference type="Pfam" id="PF09745"/>
    </source>
</evidence>
<evidence type="ECO:0000313" key="6">
    <source>
        <dbReference type="Proteomes" id="UP001461498"/>
    </source>
</evidence>
<feature type="compositionally biased region" description="Polar residues" evidence="3">
    <location>
        <begin position="186"/>
        <end position="200"/>
    </location>
</feature>
<feature type="region of interest" description="Disordered" evidence="3">
    <location>
        <begin position="171"/>
        <end position="274"/>
    </location>
</feature>
<evidence type="ECO:0000313" key="5">
    <source>
        <dbReference type="EMBL" id="KAK9497382.1"/>
    </source>
</evidence>
<feature type="compositionally biased region" description="Basic and acidic residues" evidence="3">
    <location>
        <begin position="230"/>
        <end position="242"/>
    </location>
</feature>
<organism evidence="5 6">
    <name type="scientific">Rhynocoris fuscipes</name>
    <dbReference type="NCBI Taxonomy" id="488301"/>
    <lineage>
        <taxon>Eukaryota</taxon>
        <taxon>Metazoa</taxon>
        <taxon>Ecdysozoa</taxon>
        <taxon>Arthropoda</taxon>
        <taxon>Hexapoda</taxon>
        <taxon>Insecta</taxon>
        <taxon>Pterygota</taxon>
        <taxon>Neoptera</taxon>
        <taxon>Paraneoptera</taxon>
        <taxon>Hemiptera</taxon>
        <taxon>Heteroptera</taxon>
        <taxon>Panheteroptera</taxon>
        <taxon>Cimicomorpha</taxon>
        <taxon>Reduviidae</taxon>
        <taxon>Harpactorinae</taxon>
        <taxon>Harpactorini</taxon>
        <taxon>Rhynocoris</taxon>
    </lineage>
</organism>
<accession>A0AAW1CLM1</accession>
<comment type="similarity">
    <text evidence="1">Belongs to the NSRP1 family.</text>
</comment>
<reference evidence="5 6" key="1">
    <citation type="submission" date="2022-12" db="EMBL/GenBank/DDBJ databases">
        <title>Chromosome-level genome assembly of true bugs.</title>
        <authorList>
            <person name="Ma L."/>
            <person name="Li H."/>
        </authorList>
    </citation>
    <scope>NUCLEOTIDE SEQUENCE [LARGE SCALE GENOMIC DNA]</scope>
    <source>
        <strain evidence="5">Lab_2022b</strain>
    </source>
</reference>
<comment type="caution">
    <text evidence="5">The sequence shown here is derived from an EMBL/GenBank/DDBJ whole genome shotgun (WGS) entry which is preliminary data.</text>
</comment>
<dbReference type="GO" id="GO:0000381">
    <property type="term" value="P:regulation of alternative mRNA splicing, via spliceosome"/>
    <property type="evidence" value="ECO:0007669"/>
    <property type="project" value="InterPro"/>
</dbReference>
<dbReference type="InterPro" id="IPR018612">
    <property type="entry name" value="NSRP1_N"/>
</dbReference>
<feature type="region of interest" description="Disordered" evidence="3">
    <location>
        <begin position="1"/>
        <end position="49"/>
    </location>
</feature>
<dbReference type="PANTHER" id="PTHR31938:SF4">
    <property type="entry name" value="NUCLEAR SPECKLE SPLICING REGULATORY PROTEIN 1"/>
    <property type="match status" value="1"/>
</dbReference>
<evidence type="ECO:0000256" key="3">
    <source>
        <dbReference type="SAM" id="MobiDB-lite"/>
    </source>
</evidence>
<proteinExistence type="inferred from homology"/>
<protein>
    <recommendedName>
        <fullName evidence="4">Nuclear speckle splicing regulatory protein 1 N-terminal domain-containing protein</fullName>
    </recommendedName>
</protein>
<dbReference type="Proteomes" id="UP001461498">
    <property type="component" value="Unassembled WGS sequence"/>
</dbReference>
<feature type="compositionally biased region" description="Polar residues" evidence="3">
    <location>
        <begin position="1"/>
        <end position="18"/>
    </location>
</feature>